<organism evidence="1 2">
    <name type="scientific">Cetraspora pellucida</name>
    <dbReference type="NCBI Taxonomy" id="1433469"/>
    <lineage>
        <taxon>Eukaryota</taxon>
        <taxon>Fungi</taxon>
        <taxon>Fungi incertae sedis</taxon>
        <taxon>Mucoromycota</taxon>
        <taxon>Glomeromycotina</taxon>
        <taxon>Glomeromycetes</taxon>
        <taxon>Diversisporales</taxon>
        <taxon>Gigasporaceae</taxon>
        <taxon>Cetraspora</taxon>
    </lineage>
</organism>
<feature type="non-terminal residue" evidence="1">
    <location>
        <position position="48"/>
    </location>
</feature>
<gene>
    <name evidence="1" type="ORF">CPELLU_LOCUS21154</name>
</gene>
<feature type="non-terminal residue" evidence="1">
    <location>
        <position position="1"/>
    </location>
</feature>
<sequence>NSNSAIFCPLNLRKTIIEFIEDHSSRHILLPKSDGSFAIDANEIWKEC</sequence>
<dbReference type="OrthoDB" id="2426270at2759"/>
<protein>
    <submittedName>
        <fullName evidence="1">24216_t:CDS:1</fullName>
    </submittedName>
</protein>
<accession>A0A9N9KIY3</accession>
<reference evidence="1" key="1">
    <citation type="submission" date="2021-06" db="EMBL/GenBank/DDBJ databases">
        <authorList>
            <person name="Kallberg Y."/>
            <person name="Tangrot J."/>
            <person name="Rosling A."/>
        </authorList>
    </citation>
    <scope>NUCLEOTIDE SEQUENCE</scope>
    <source>
        <strain evidence="1">FL966</strain>
    </source>
</reference>
<keyword evidence="2" id="KW-1185">Reference proteome</keyword>
<dbReference type="EMBL" id="CAJVQA010074322">
    <property type="protein sequence ID" value="CAG8834758.1"/>
    <property type="molecule type" value="Genomic_DNA"/>
</dbReference>
<name>A0A9N9KIY3_9GLOM</name>
<dbReference type="Proteomes" id="UP000789759">
    <property type="component" value="Unassembled WGS sequence"/>
</dbReference>
<evidence type="ECO:0000313" key="2">
    <source>
        <dbReference type="Proteomes" id="UP000789759"/>
    </source>
</evidence>
<comment type="caution">
    <text evidence="1">The sequence shown here is derived from an EMBL/GenBank/DDBJ whole genome shotgun (WGS) entry which is preliminary data.</text>
</comment>
<dbReference type="AlphaFoldDB" id="A0A9N9KIY3"/>
<proteinExistence type="predicted"/>
<evidence type="ECO:0000313" key="1">
    <source>
        <dbReference type="EMBL" id="CAG8834758.1"/>
    </source>
</evidence>